<sequence length="136" mass="14183">MTRRGRNVLAALAVVASAMVWTAPTASAAPKTAPTMKASFLLQVPGGVLGKGGAAAYQPRVFYGHGHINPTPVGYGYIYRWFNASTGASGLITDRTPHRQAVRTGPGQLVVSGLWGDRRPGYIAAAPSVGTFYVGP</sequence>
<dbReference type="OrthoDB" id="4463901at2"/>
<proteinExistence type="predicted"/>
<dbReference type="Proteomes" id="UP000271469">
    <property type="component" value="Chromosome"/>
</dbReference>
<dbReference type="KEGG" id="gom:D7316_04682"/>
<reference evidence="2 3" key="1">
    <citation type="submission" date="2018-11" db="EMBL/GenBank/DDBJ databases">
        <title>Gordonia insulae sp. nov., isolated from an island soil.</title>
        <authorList>
            <person name="Kim Y.S."/>
            <person name="Kim S.B."/>
        </authorList>
    </citation>
    <scope>NUCLEOTIDE SEQUENCE [LARGE SCALE GENOMIC DNA]</scope>
    <source>
        <strain evidence="2 3">MMS17-SY073</strain>
    </source>
</reference>
<keyword evidence="3" id="KW-1185">Reference proteome</keyword>
<dbReference type="RefSeq" id="WP_124710338.1">
    <property type="nucleotide sequence ID" value="NZ_CP033972.1"/>
</dbReference>
<feature type="chain" id="PRO_5018225479" evidence="1">
    <location>
        <begin position="29"/>
        <end position="136"/>
    </location>
</feature>
<evidence type="ECO:0000256" key="1">
    <source>
        <dbReference type="SAM" id="SignalP"/>
    </source>
</evidence>
<organism evidence="2 3">
    <name type="scientific">Gordonia insulae</name>
    <dbReference type="NCBI Taxonomy" id="2420509"/>
    <lineage>
        <taxon>Bacteria</taxon>
        <taxon>Bacillati</taxon>
        <taxon>Actinomycetota</taxon>
        <taxon>Actinomycetes</taxon>
        <taxon>Mycobacteriales</taxon>
        <taxon>Gordoniaceae</taxon>
        <taxon>Gordonia</taxon>
    </lineage>
</organism>
<gene>
    <name evidence="2" type="ORF">D7316_04682</name>
</gene>
<evidence type="ECO:0000313" key="3">
    <source>
        <dbReference type="Proteomes" id="UP000271469"/>
    </source>
</evidence>
<name>A0A3G8JU37_9ACTN</name>
<keyword evidence="1" id="KW-0732">Signal</keyword>
<accession>A0A3G8JU37</accession>
<dbReference type="AlphaFoldDB" id="A0A3G8JU37"/>
<protein>
    <submittedName>
        <fullName evidence="2">Uncharacterized protein</fullName>
    </submittedName>
</protein>
<evidence type="ECO:0000313" key="2">
    <source>
        <dbReference type="EMBL" id="AZG48069.1"/>
    </source>
</evidence>
<dbReference type="EMBL" id="CP033972">
    <property type="protein sequence ID" value="AZG48069.1"/>
    <property type="molecule type" value="Genomic_DNA"/>
</dbReference>
<feature type="signal peptide" evidence="1">
    <location>
        <begin position="1"/>
        <end position="28"/>
    </location>
</feature>